<dbReference type="Proteomes" id="UP000798662">
    <property type="component" value="Chromosome 2"/>
</dbReference>
<sequence length="716" mass="76007">MLHQVRDRDALRDASMAGEALTPPEPRTAFMASSPVSVKFVSDVRLLHQRHRPRPSDYLWESDDGVLGTSPMSVSPSGSPASSSWTMRARFWPPSHSGGRYRSGSSVATLPPVEERSAVSGAEASPSTADRFSELLPMGASMPDVLGEDFVCGVKALPLLPVAPELPQMDADSALQLAGAVRQLDSAMYAYLGPIARNKVVRALEMAQTLPVQTQTTLLVENVSVAAIVADLQWDVDTVIAAVLRGLVSSPSLTFAGVCSDDALTSYAASAGLSEADVEANVGGDVLLILRQNHIVDNVVEVTKDSVMSDANFATLRQLILATATDVRAVALQLATAVVHARQMASSGVPCEGENDVGHGAATRTLSLYAPLANQLGVWAIQTELEELGFEALYPEECARVRELVGARMGECAVTLEETKRELERTLSRSPAVRRSARSVRIRGRVKGIFSLARKMARSGKSLDDIHDLLALRVIVQPRAASDADEVAACYDVMTAVNDAWSVVESRSKDYLANPKPNGYRSLHTTVRSSSGTPLEVQVRTEKMHVLAEPAASAPVPVPGAAHASPAQDHFYAADLAGAAAWSGTDTLHAELREMQARPSRRGQSSNAAVSEAALLTLASVGRAIRDSWVIVCAAGQLHRLAVGSTLLDLAVRTGVVEAATFASKGVVALVNGRVVPSSYRLRMNDNVSFVSGDDRGTTCSATNPSGRRTSVRVAA</sequence>
<evidence type="ECO:0000313" key="2">
    <source>
        <dbReference type="Proteomes" id="UP000798662"/>
    </source>
</evidence>
<keyword evidence="2" id="KW-1185">Reference proteome</keyword>
<protein>
    <submittedName>
        <fullName evidence="1">Uncharacterized protein</fullName>
    </submittedName>
</protein>
<organism evidence="1 2">
    <name type="scientific">Pyropia yezoensis</name>
    <name type="common">Susabi-nori</name>
    <name type="synonym">Porphyra yezoensis</name>
    <dbReference type="NCBI Taxonomy" id="2788"/>
    <lineage>
        <taxon>Eukaryota</taxon>
        <taxon>Rhodophyta</taxon>
        <taxon>Bangiophyceae</taxon>
        <taxon>Bangiales</taxon>
        <taxon>Bangiaceae</taxon>
        <taxon>Pyropia</taxon>
    </lineage>
</organism>
<name>A0ACC3C2M0_PYRYE</name>
<comment type="caution">
    <text evidence="1">The sequence shown here is derived from an EMBL/GenBank/DDBJ whole genome shotgun (WGS) entry which is preliminary data.</text>
</comment>
<gene>
    <name evidence="1" type="ORF">I4F81_006653</name>
</gene>
<proteinExistence type="predicted"/>
<evidence type="ECO:0000313" key="1">
    <source>
        <dbReference type="EMBL" id="KAK1864103.1"/>
    </source>
</evidence>
<accession>A0ACC3C2M0</accession>
<reference evidence="1" key="1">
    <citation type="submission" date="2019-11" db="EMBL/GenBank/DDBJ databases">
        <title>Nori genome reveals adaptations in red seaweeds to the harsh intertidal environment.</title>
        <authorList>
            <person name="Wang D."/>
            <person name="Mao Y."/>
        </authorList>
    </citation>
    <scope>NUCLEOTIDE SEQUENCE</scope>
    <source>
        <tissue evidence="1">Gametophyte</tissue>
    </source>
</reference>
<dbReference type="EMBL" id="CM020619">
    <property type="protein sequence ID" value="KAK1864103.1"/>
    <property type="molecule type" value="Genomic_DNA"/>
</dbReference>